<gene>
    <name evidence="1" type="ORF">NM688_g7608</name>
</gene>
<organism evidence="1 2">
    <name type="scientific">Phlebia brevispora</name>
    <dbReference type="NCBI Taxonomy" id="194682"/>
    <lineage>
        <taxon>Eukaryota</taxon>
        <taxon>Fungi</taxon>
        <taxon>Dikarya</taxon>
        <taxon>Basidiomycota</taxon>
        <taxon>Agaricomycotina</taxon>
        <taxon>Agaricomycetes</taxon>
        <taxon>Polyporales</taxon>
        <taxon>Meruliaceae</taxon>
        <taxon>Phlebia</taxon>
    </lineage>
</organism>
<protein>
    <submittedName>
        <fullName evidence="1">Uncharacterized protein</fullName>
    </submittedName>
</protein>
<proteinExistence type="predicted"/>
<accession>A0ACC1S373</accession>
<comment type="caution">
    <text evidence="1">The sequence shown here is derived from an EMBL/GenBank/DDBJ whole genome shotgun (WGS) entry which is preliminary data.</text>
</comment>
<name>A0ACC1S373_9APHY</name>
<sequence>MHAVRHEILPPSGVEFTACLKLTSSTAADPSSSQSTGRVLFNVVVARSHFLRIYEVREEPAPISSQKDDERERRASVRKGTEAVEGEVEMDASGEGYVNMGSVKSTGQNYAAQPPKVNRFYFIREHRLHGIVTGMERIRTVTSHEDKLDRLLVSFKDAKIALLEWSEAVHDLITVSIHTYERAPQLGTLDAPLHKPYLRTDPSSRCAALSLPHDSLAILPFYQSQAELDVMEQENKSRDVPYSPSFILNLTTDVDERIRHIIDFAFLPGLNNPTIAVLFQQPQTWTGRLREYKDTVGLFIFTLDLVTHNCPVITAVEGLPYDCFSIIPCSADLGGVIVLSTNSLIHVAQSSRRVVLPVNGWLPRVSDIAFSPLTNGELDRDIQLEGAEGVFVDDRTLILVLKDGTVHPVEVNADGRTVEKLTMGAPTARTTIPSVIRRIADDHLFVGSTVGPSVLLKTIRVEENITEDDVDMANAPAAVVDNADTMDLDDDDDLYGTSRLEERAHAGAQNGVTAAAKKRVVVHLSLCDALPAYGPISDMTFSLTRNGDRPVAELVAATGSGTLGGFTLFQRDLPSRVKRKLHQIGGLRGIWSLPVRQAVKVHGNTFERPSNPHHGGNDAVIISTDANPAPGLSRIGSRSMKNDISITTRIPGTTVGAAPFFQGTAILHVLTNAIRVLEPDGTERQIIKDLDGNIPRPRIRHCSICDPFIMIIREDDSLGLFIGESERGKIRRKDMSPMGDKTSRYIAGCFYTDTSGIFHSEANDTATDSNKNTTTLQAAMNAGTRTQWLVLCRPQGVLEIWTLPRLALIFSTAAIAALENVLVDSGDTPAVSVPQDPPRKPQELDIEQLRNRVASGN</sequence>
<dbReference type="EMBL" id="JANHOG010001820">
    <property type="protein sequence ID" value="KAJ3531192.1"/>
    <property type="molecule type" value="Genomic_DNA"/>
</dbReference>
<evidence type="ECO:0000313" key="1">
    <source>
        <dbReference type="EMBL" id="KAJ3531192.1"/>
    </source>
</evidence>
<evidence type="ECO:0000313" key="2">
    <source>
        <dbReference type="Proteomes" id="UP001148662"/>
    </source>
</evidence>
<dbReference type="Proteomes" id="UP001148662">
    <property type="component" value="Unassembled WGS sequence"/>
</dbReference>
<reference evidence="1" key="1">
    <citation type="submission" date="2022-07" db="EMBL/GenBank/DDBJ databases">
        <title>Genome Sequence of Phlebia brevispora.</title>
        <authorList>
            <person name="Buettner E."/>
        </authorList>
    </citation>
    <scope>NUCLEOTIDE SEQUENCE</scope>
    <source>
        <strain evidence="1">MPL23</strain>
    </source>
</reference>
<keyword evidence="2" id="KW-1185">Reference proteome</keyword>